<feature type="transmembrane region" description="Helical" evidence="5">
    <location>
        <begin position="278"/>
        <end position="297"/>
    </location>
</feature>
<evidence type="ECO:0000313" key="7">
    <source>
        <dbReference type="EMBL" id="GLV60389.1"/>
    </source>
</evidence>
<dbReference type="SUPFAM" id="SSF103473">
    <property type="entry name" value="MFS general substrate transporter"/>
    <property type="match status" value="1"/>
</dbReference>
<feature type="transmembrane region" description="Helical" evidence="5">
    <location>
        <begin position="337"/>
        <end position="358"/>
    </location>
</feature>
<evidence type="ECO:0000256" key="1">
    <source>
        <dbReference type="ARBA" id="ARBA00004651"/>
    </source>
</evidence>
<protein>
    <submittedName>
        <fullName evidence="7">MFS transporter</fullName>
    </submittedName>
</protein>
<feature type="transmembrane region" description="Helical" evidence="5">
    <location>
        <begin position="107"/>
        <end position="129"/>
    </location>
</feature>
<dbReference type="Pfam" id="PF07690">
    <property type="entry name" value="MFS_1"/>
    <property type="match status" value="1"/>
</dbReference>
<evidence type="ECO:0000256" key="5">
    <source>
        <dbReference type="SAM" id="Phobius"/>
    </source>
</evidence>
<feature type="transmembrane region" description="Helical" evidence="5">
    <location>
        <begin position="81"/>
        <end position="101"/>
    </location>
</feature>
<feature type="transmembrane region" description="Helical" evidence="5">
    <location>
        <begin position="246"/>
        <end position="266"/>
    </location>
</feature>
<evidence type="ECO:0000259" key="6">
    <source>
        <dbReference type="PROSITE" id="PS50850"/>
    </source>
</evidence>
<comment type="caution">
    <text evidence="7">The sequence shown here is derived from an EMBL/GenBank/DDBJ whole genome shotgun (WGS) entry which is preliminary data.</text>
</comment>
<dbReference type="InterPro" id="IPR020846">
    <property type="entry name" value="MFS_dom"/>
</dbReference>
<keyword evidence="2 5" id="KW-0812">Transmembrane</keyword>
<accession>A0ABQ6G3C3</accession>
<evidence type="ECO:0000256" key="4">
    <source>
        <dbReference type="ARBA" id="ARBA00023136"/>
    </source>
</evidence>
<proteinExistence type="predicted"/>
<keyword evidence="4 5" id="KW-0472">Membrane</keyword>
<dbReference type="PANTHER" id="PTHR23514">
    <property type="entry name" value="BYPASS OF STOP CODON PROTEIN 6"/>
    <property type="match status" value="1"/>
</dbReference>
<feature type="transmembrane region" description="Helical" evidence="5">
    <location>
        <begin position="303"/>
        <end position="325"/>
    </location>
</feature>
<feature type="transmembrane region" description="Helical" evidence="5">
    <location>
        <begin position="172"/>
        <end position="192"/>
    </location>
</feature>
<dbReference type="InterPro" id="IPR051788">
    <property type="entry name" value="MFS_Transporter"/>
</dbReference>
<evidence type="ECO:0000256" key="2">
    <source>
        <dbReference type="ARBA" id="ARBA00022692"/>
    </source>
</evidence>
<dbReference type="InterPro" id="IPR011701">
    <property type="entry name" value="MFS"/>
</dbReference>
<dbReference type="EMBL" id="BSRI01000002">
    <property type="protein sequence ID" value="GLV60389.1"/>
    <property type="molecule type" value="Genomic_DNA"/>
</dbReference>
<feature type="transmembrane region" description="Helical" evidence="5">
    <location>
        <begin position="364"/>
        <end position="385"/>
    </location>
</feature>
<feature type="transmembrane region" description="Helical" evidence="5">
    <location>
        <begin position="141"/>
        <end position="166"/>
    </location>
</feature>
<dbReference type="PANTHER" id="PTHR23514:SF13">
    <property type="entry name" value="INNER MEMBRANE PROTEIN YBJJ"/>
    <property type="match status" value="1"/>
</dbReference>
<dbReference type="InterPro" id="IPR036259">
    <property type="entry name" value="MFS_trans_sf"/>
</dbReference>
<dbReference type="PROSITE" id="PS50850">
    <property type="entry name" value="MFS"/>
    <property type="match status" value="1"/>
</dbReference>
<feature type="transmembrane region" description="Helical" evidence="5">
    <location>
        <begin position="213"/>
        <end position="234"/>
    </location>
</feature>
<comment type="subcellular location">
    <subcellularLocation>
        <location evidence="1">Cell membrane</location>
        <topology evidence="1">Multi-pass membrane protein</topology>
    </subcellularLocation>
</comment>
<dbReference type="CDD" id="cd17393">
    <property type="entry name" value="MFS_MosC_like"/>
    <property type="match status" value="1"/>
</dbReference>
<evidence type="ECO:0000313" key="8">
    <source>
        <dbReference type="Proteomes" id="UP001344906"/>
    </source>
</evidence>
<name>A0ABQ6G3C3_9CHLR</name>
<dbReference type="Gene3D" id="1.20.1250.20">
    <property type="entry name" value="MFS general substrate transporter like domains"/>
    <property type="match status" value="2"/>
</dbReference>
<dbReference type="RefSeq" id="WP_338257446.1">
    <property type="nucleotide sequence ID" value="NZ_BSRI01000002.1"/>
</dbReference>
<reference evidence="7 8" key="1">
    <citation type="submission" date="2023-02" db="EMBL/GenBank/DDBJ databases">
        <title>Dictyobacter halimunensis sp. nov., a new member of the class Ktedonobacteria from forest soil in a geothermal area.</title>
        <authorList>
            <person name="Rachmania M.K."/>
            <person name="Ningsih F."/>
            <person name="Sakai Y."/>
            <person name="Yabe S."/>
            <person name="Yokota A."/>
            <person name="Sjamsuridzal W."/>
        </authorList>
    </citation>
    <scope>NUCLEOTIDE SEQUENCE [LARGE SCALE GENOMIC DNA]</scope>
    <source>
        <strain evidence="7 8">S3.2.2.5</strain>
    </source>
</reference>
<keyword evidence="3 5" id="KW-1133">Transmembrane helix</keyword>
<evidence type="ECO:0000256" key="3">
    <source>
        <dbReference type="ARBA" id="ARBA00022989"/>
    </source>
</evidence>
<feature type="transmembrane region" description="Helical" evidence="5">
    <location>
        <begin position="47"/>
        <end position="69"/>
    </location>
</feature>
<feature type="domain" description="Major facilitator superfamily (MFS) profile" evidence="6">
    <location>
        <begin position="18"/>
        <end position="390"/>
    </location>
</feature>
<gene>
    <name evidence="7" type="ORF">KDH_72090</name>
</gene>
<organism evidence="7 8">
    <name type="scientific">Dictyobacter halimunensis</name>
    <dbReference type="NCBI Taxonomy" id="3026934"/>
    <lineage>
        <taxon>Bacteria</taxon>
        <taxon>Bacillati</taxon>
        <taxon>Chloroflexota</taxon>
        <taxon>Ktedonobacteria</taxon>
        <taxon>Ktedonobacterales</taxon>
        <taxon>Dictyobacteraceae</taxon>
        <taxon>Dictyobacter</taxon>
    </lineage>
</organism>
<dbReference type="Proteomes" id="UP001344906">
    <property type="component" value="Unassembled WGS sequence"/>
</dbReference>
<sequence>MKSLLRREDKPRLRLTPPRLAVVAFFFLNGVMTASLSARLPGIQLKLALPAGQLGLALLGCTVGSLLAMNAAGRGARYIDNGLITTLAALVMAGSLPLMAWAPTLPLLVLALILFGAGSGAMDVGMNLLGVEVERAHGRPIMNSFHACFSVGSLVGALLGSMLAALRVDPEAHFLAIALATGVGIVGSARFLPSMAPVRGVSKKRALRLSPTLIGLGMMAFCALLSVGALFDWSAVYLTGTLHADAGLAAAGFATFLVCMTLGRMAGDALTTRLGAAMLARGACLLASGGLALALLSTWTPTAFLGLALVGVGLSVPLPLVMSAAGRLSEPQSGDTLTAVTTWGYAGLLAGPTIIGFTADRLGLRLALALVAALCLLASLCAPALRPPNPYVRGLPPLLSQDTP</sequence>
<keyword evidence="8" id="KW-1185">Reference proteome</keyword>